<proteinExistence type="predicted"/>
<evidence type="ECO:0000313" key="1">
    <source>
        <dbReference type="EMBL" id="MBV4360248.1"/>
    </source>
</evidence>
<organism evidence="1 2">
    <name type="scientific">Pinibacter aurantiacus</name>
    <dbReference type="NCBI Taxonomy" id="2851599"/>
    <lineage>
        <taxon>Bacteria</taxon>
        <taxon>Pseudomonadati</taxon>
        <taxon>Bacteroidota</taxon>
        <taxon>Chitinophagia</taxon>
        <taxon>Chitinophagales</taxon>
        <taxon>Chitinophagaceae</taxon>
        <taxon>Pinibacter</taxon>
    </lineage>
</organism>
<dbReference type="AlphaFoldDB" id="A0A9E2SBX4"/>
<comment type="caution">
    <text evidence="1">The sequence shown here is derived from an EMBL/GenBank/DDBJ whole genome shotgun (WGS) entry which is preliminary data.</text>
</comment>
<dbReference type="EMBL" id="JAHSPG010000018">
    <property type="protein sequence ID" value="MBV4360248.1"/>
    <property type="molecule type" value="Genomic_DNA"/>
</dbReference>
<evidence type="ECO:0008006" key="3">
    <source>
        <dbReference type="Google" id="ProtNLM"/>
    </source>
</evidence>
<gene>
    <name evidence="1" type="ORF">KTO63_23990</name>
</gene>
<sequence>MMQRKLLVAVLLVSILIFSCTKKDNGIEFELKSNVTELNLAANGGRDSLVINSTGSWKLSIPDNKWFSLSSVAVNSNDVLYVADYNANSICKVVYR</sequence>
<reference evidence="1" key="1">
    <citation type="submission" date="2021-06" db="EMBL/GenBank/DDBJ databases">
        <authorList>
            <person name="Huq M.A."/>
        </authorList>
    </citation>
    <scope>NUCLEOTIDE SEQUENCE</scope>
    <source>
        <strain evidence="1">MAH-26</strain>
    </source>
</reference>
<accession>A0A9E2SBX4</accession>
<evidence type="ECO:0000313" key="2">
    <source>
        <dbReference type="Proteomes" id="UP000812270"/>
    </source>
</evidence>
<name>A0A9E2SBX4_9BACT</name>
<dbReference type="Proteomes" id="UP000812270">
    <property type="component" value="Unassembled WGS sequence"/>
</dbReference>
<dbReference type="PROSITE" id="PS51257">
    <property type="entry name" value="PROKAR_LIPOPROTEIN"/>
    <property type="match status" value="1"/>
</dbReference>
<keyword evidence="2" id="KW-1185">Reference proteome</keyword>
<protein>
    <recommendedName>
        <fullName evidence="3">BACON domain-containing protein</fullName>
    </recommendedName>
</protein>
<dbReference type="RefSeq" id="WP_217794518.1">
    <property type="nucleotide sequence ID" value="NZ_JAHSPG010000018.1"/>
</dbReference>